<dbReference type="SUPFAM" id="SSF50199">
    <property type="entry name" value="Staphylococcal nuclease"/>
    <property type="match status" value="1"/>
</dbReference>
<dbReference type="InterPro" id="IPR016071">
    <property type="entry name" value="Staphylococal_nuclease_OB-fold"/>
</dbReference>
<feature type="domain" description="TNase-like" evidence="2">
    <location>
        <begin position="28"/>
        <end position="121"/>
    </location>
</feature>
<dbReference type="EMBL" id="FNVD01000017">
    <property type="protein sequence ID" value="SEG22514.1"/>
    <property type="molecule type" value="Genomic_DNA"/>
</dbReference>
<dbReference type="RefSeq" id="WP_104008991.1">
    <property type="nucleotide sequence ID" value="NZ_FNVD01000017.1"/>
</dbReference>
<evidence type="ECO:0000259" key="2">
    <source>
        <dbReference type="PROSITE" id="PS50830"/>
    </source>
</evidence>
<feature type="signal peptide" evidence="1">
    <location>
        <begin position="1"/>
        <end position="21"/>
    </location>
</feature>
<organism evidence="3 4">
    <name type="scientific">Jhaorihella thermophila</name>
    <dbReference type="NCBI Taxonomy" id="488547"/>
    <lineage>
        <taxon>Bacteria</taxon>
        <taxon>Pseudomonadati</taxon>
        <taxon>Pseudomonadota</taxon>
        <taxon>Alphaproteobacteria</taxon>
        <taxon>Rhodobacterales</taxon>
        <taxon>Paracoccaceae</taxon>
        <taxon>Jhaorihella</taxon>
    </lineage>
</organism>
<keyword evidence="3" id="KW-0255">Endonuclease</keyword>
<accession>A0A1H5YEX6</accession>
<dbReference type="Gene3D" id="2.40.50.90">
    <property type="match status" value="1"/>
</dbReference>
<evidence type="ECO:0000313" key="3">
    <source>
        <dbReference type="EMBL" id="SEG22514.1"/>
    </source>
</evidence>
<gene>
    <name evidence="3" type="ORF">SAMN05421751_11744</name>
</gene>
<dbReference type="Proteomes" id="UP000236742">
    <property type="component" value="Unassembled WGS sequence"/>
</dbReference>
<feature type="chain" id="PRO_5009290455" evidence="1">
    <location>
        <begin position="22"/>
        <end position="217"/>
    </location>
</feature>
<dbReference type="AlphaFoldDB" id="A0A1H5YEX6"/>
<name>A0A1H5YEX6_9RHOB</name>
<keyword evidence="4" id="KW-1185">Reference proteome</keyword>
<keyword evidence="3" id="KW-0378">Hydrolase</keyword>
<protein>
    <submittedName>
        <fullName evidence="3">Endonuclease YncB, thermonuclease family</fullName>
    </submittedName>
</protein>
<keyword evidence="3" id="KW-0540">Nuclease</keyword>
<dbReference type="InterPro" id="IPR035437">
    <property type="entry name" value="SNase_OB-fold_sf"/>
</dbReference>
<evidence type="ECO:0000313" key="4">
    <source>
        <dbReference type="Proteomes" id="UP000236742"/>
    </source>
</evidence>
<dbReference type="PANTHER" id="PTHR12302:SF26">
    <property type="entry name" value="BLR1266 PROTEIN"/>
    <property type="match status" value="1"/>
</dbReference>
<dbReference type="PROSITE" id="PS50830">
    <property type="entry name" value="TNASE_3"/>
    <property type="match status" value="1"/>
</dbReference>
<sequence>MLRNCSLLVLVVAVLPVLALAGPSGTVRVIDADTWRVGGEKVRLFGIDAPELGQPCTWPDRRDRDCGRWAAQETRRRFEGRTAICERIATDRYGRTVARCFVEGADAARVMVSEGIAFAYRRYSMDYDLDEKRAVVTGRGLHAATLDRPAEFRRARGAPPPARGCVIKGNISRGGRRIYHVPGQRDYDRTRISPSKGERWFCSEAEAQAAGWRRARN</sequence>
<dbReference type="PANTHER" id="PTHR12302">
    <property type="entry name" value="EBNA2 BINDING PROTEIN P100"/>
    <property type="match status" value="1"/>
</dbReference>
<dbReference type="GO" id="GO:0004519">
    <property type="term" value="F:endonuclease activity"/>
    <property type="evidence" value="ECO:0007669"/>
    <property type="project" value="UniProtKB-KW"/>
</dbReference>
<keyword evidence="1" id="KW-0732">Signal</keyword>
<evidence type="ECO:0000256" key="1">
    <source>
        <dbReference type="SAM" id="SignalP"/>
    </source>
</evidence>
<dbReference type="OrthoDB" id="9805504at2"/>
<dbReference type="Pfam" id="PF00565">
    <property type="entry name" value="SNase"/>
    <property type="match status" value="1"/>
</dbReference>
<reference evidence="3 4" key="1">
    <citation type="submission" date="2016-10" db="EMBL/GenBank/DDBJ databases">
        <authorList>
            <person name="de Groot N.N."/>
        </authorList>
    </citation>
    <scope>NUCLEOTIDE SEQUENCE [LARGE SCALE GENOMIC DNA]</scope>
    <source>
        <strain evidence="3 4">DSM 23413</strain>
    </source>
</reference>
<proteinExistence type="predicted"/>
<dbReference type="SMART" id="SM00318">
    <property type="entry name" value="SNc"/>
    <property type="match status" value="1"/>
</dbReference>